<feature type="domain" description="PIN" evidence="1">
    <location>
        <begin position="597"/>
        <end position="716"/>
    </location>
</feature>
<dbReference type="OrthoDB" id="9757917at2"/>
<dbReference type="Proteomes" id="UP000183257">
    <property type="component" value="Unassembled WGS sequence"/>
</dbReference>
<reference evidence="3" key="1">
    <citation type="submission" date="2016-11" db="EMBL/GenBank/DDBJ databases">
        <authorList>
            <person name="Varghese N."/>
            <person name="Submissions S."/>
        </authorList>
    </citation>
    <scope>NUCLEOTIDE SEQUENCE [LARGE SCALE GENOMIC DNA]</scope>
    <source>
        <strain evidence="3">DSM 24786</strain>
    </source>
</reference>
<dbReference type="InterPro" id="IPR029060">
    <property type="entry name" value="PIN-like_dom_sf"/>
</dbReference>
<evidence type="ECO:0000259" key="1">
    <source>
        <dbReference type="Pfam" id="PF13638"/>
    </source>
</evidence>
<sequence length="742" mass="87314">MMTNIDYNIFKAIEQDKKLTEIYLGYKPFDWFFTKAKYSATCTEAVEFTLFDKTICGLLNIESSLSFEEIGEILGFNVTDNPSQRKYKDFAEYEILKDALQSLEEFEMITTGDSSYSYCQLTDIGKEYFQKGKKFKVHTNKRFELYFDNTNNHHSIAKDNFEFLNSVNTEENSINSRINYEDEQLLKSFSENQIPEIYNVAKMNSFKDSVLIEKEHKSATLYAVFLVDVISGKYRTLVYEEYSKTTNDYFSSYLNENKVNADNLFFQILRKYGIYQNPTSSDFSYRKELLKSQKEIERLITEDKNISEKIAKNVNQLEFIEPFMFIDKLDTIIKNSENEVWLMFNKVSGLLIETLSKIIIDIKDKYLFIYLPVSVDLETELEEFKSKVSETLNSYLIIGNIDEFNVITENSNKTFIYKKEIFPLEISSKSIKYQFVKKHTNVEIKEHIDSFRRDFADEYVKNINNKIDSLIAEKINNDDLSNYSIKEIEDIDFKIRPFYNSTEHDLILSEIRENKIALLKAVKNAKNEKIKSFINSMLAELKILELSDERKFKTLKSKINKEKEKFEEQESSLFLELEKKFLLKEKEFELIKKRKSIIIDTNILIEEPKIIDVIGPLQNIVFSKKVIDELDNKKRDYKIKDKAQQAIKEILKHQKDKNIYFEESNISNLSNDYDENSPDNKILSVSLKYKRKNPIILTKDKGLMLKAEIEGIPAKNIDELSRLLSLSIKSFSKRKLNNRKKR</sequence>
<accession>A0A1K1QXB8</accession>
<evidence type="ECO:0000313" key="2">
    <source>
        <dbReference type="EMBL" id="SFW64321.1"/>
    </source>
</evidence>
<name>A0A1K1QXB8_9FLAO</name>
<dbReference type="AlphaFoldDB" id="A0A1K1QXB8"/>
<dbReference type="PANTHER" id="PTHR16161:SF0">
    <property type="entry name" value="TRANSCRIPTIONAL PROTEIN SWT1"/>
    <property type="match status" value="1"/>
</dbReference>
<keyword evidence="3" id="KW-1185">Reference proteome</keyword>
<gene>
    <name evidence="2" type="ORF">SAMN05660313_03049</name>
</gene>
<dbReference type="SUPFAM" id="SSF88723">
    <property type="entry name" value="PIN domain-like"/>
    <property type="match status" value="1"/>
</dbReference>
<dbReference type="Gene3D" id="3.40.50.1010">
    <property type="entry name" value="5'-nuclease"/>
    <property type="match status" value="1"/>
</dbReference>
<dbReference type="InterPro" id="IPR052626">
    <property type="entry name" value="SWT1_Regulator"/>
</dbReference>
<dbReference type="InterPro" id="IPR002716">
    <property type="entry name" value="PIN_dom"/>
</dbReference>
<dbReference type="EMBL" id="FPIY01000005">
    <property type="protein sequence ID" value="SFW64321.1"/>
    <property type="molecule type" value="Genomic_DNA"/>
</dbReference>
<evidence type="ECO:0000313" key="3">
    <source>
        <dbReference type="Proteomes" id="UP000183257"/>
    </source>
</evidence>
<dbReference type="STRING" id="76595.SAMN05660313_03049"/>
<dbReference type="Pfam" id="PF13638">
    <property type="entry name" value="PIN_4"/>
    <property type="match status" value="1"/>
</dbReference>
<protein>
    <submittedName>
        <fullName evidence="2">PIN domain-containing protein</fullName>
    </submittedName>
</protein>
<dbReference type="PANTHER" id="PTHR16161">
    <property type="entry name" value="TRANSCRIPTIONAL PROTEIN SWT1"/>
    <property type="match status" value="1"/>
</dbReference>
<organism evidence="2 3">
    <name type="scientific">Cellulophaga fucicola</name>
    <dbReference type="NCBI Taxonomy" id="76595"/>
    <lineage>
        <taxon>Bacteria</taxon>
        <taxon>Pseudomonadati</taxon>
        <taxon>Bacteroidota</taxon>
        <taxon>Flavobacteriia</taxon>
        <taxon>Flavobacteriales</taxon>
        <taxon>Flavobacteriaceae</taxon>
        <taxon>Cellulophaga</taxon>
    </lineage>
</organism>
<proteinExistence type="predicted"/>
<dbReference type="RefSeq" id="WP_072304668.1">
    <property type="nucleotide sequence ID" value="NZ_FPIY01000005.1"/>
</dbReference>